<keyword evidence="7 14" id="KW-0489">Methyltransferase</keyword>
<evidence type="ECO:0000256" key="8">
    <source>
        <dbReference type="ARBA" id="ARBA00022679"/>
    </source>
</evidence>
<dbReference type="InterPro" id="IPR049560">
    <property type="entry name" value="MeTrfase_RsmB-F_NOP2_cat"/>
</dbReference>
<dbReference type="Proteomes" id="UP000012179">
    <property type="component" value="Chromosome"/>
</dbReference>
<dbReference type="InterPro" id="IPR006027">
    <property type="entry name" value="NusB_RsmB_TIM44"/>
</dbReference>
<dbReference type="PROSITE" id="PS01153">
    <property type="entry name" value="NOL1_NOP2_SUN"/>
    <property type="match status" value="1"/>
</dbReference>
<dbReference type="EMBL" id="CP021106">
    <property type="protein sequence ID" value="ARO87014.1"/>
    <property type="molecule type" value="Genomic_DNA"/>
</dbReference>
<dbReference type="Gene3D" id="3.30.70.1170">
    <property type="entry name" value="Sun protein, domain 3"/>
    <property type="match status" value="1"/>
</dbReference>
<dbReference type="InterPro" id="IPR029063">
    <property type="entry name" value="SAM-dependent_MTases_sf"/>
</dbReference>
<dbReference type="KEGG" id="nlc:EBAPG3_004065"/>
<dbReference type="InterPro" id="IPR035926">
    <property type="entry name" value="NusB-like_sf"/>
</dbReference>
<dbReference type="InterPro" id="IPR054728">
    <property type="entry name" value="RsmB-like_ferredoxin"/>
</dbReference>
<dbReference type="Pfam" id="PF22458">
    <property type="entry name" value="RsmF-B_ferredox"/>
    <property type="match status" value="1"/>
</dbReference>
<evidence type="ECO:0000256" key="7">
    <source>
        <dbReference type="ARBA" id="ARBA00022603"/>
    </source>
</evidence>
<keyword evidence="6" id="KW-0698">rRNA processing</keyword>
<dbReference type="Pfam" id="PF01029">
    <property type="entry name" value="NusB"/>
    <property type="match status" value="1"/>
</dbReference>
<dbReference type="PRINTS" id="PR02008">
    <property type="entry name" value="RCMTFAMILY"/>
</dbReference>
<evidence type="ECO:0000313" key="17">
    <source>
        <dbReference type="Proteomes" id="UP000012179"/>
    </source>
</evidence>
<evidence type="ECO:0000256" key="1">
    <source>
        <dbReference type="ARBA" id="ARBA00002724"/>
    </source>
</evidence>
<evidence type="ECO:0000256" key="14">
    <source>
        <dbReference type="PROSITE-ProRule" id="PRU01023"/>
    </source>
</evidence>
<dbReference type="GO" id="GO:0006355">
    <property type="term" value="P:regulation of DNA-templated transcription"/>
    <property type="evidence" value="ECO:0007669"/>
    <property type="project" value="InterPro"/>
</dbReference>
<keyword evidence="8 14" id="KW-0808">Transferase</keyword>
<feature type="binding site" evidence="14">
    <location>
        <position position="300"/>
    </location>
    <ligand>
        <name>S-adenosyl-L-methionine</name>
        <dbReference type="ChEBI" id="CHEBI:59789"/>
    </ligand>
</feature>
<dbReference type="OrthoDB" id="9810297at2"/>
<comment type="subcellular location">
    <subcellularLocation>
        <location evidence="2">Cytoplasm</location>
    </subcellularLocation>
</comment>
<organism evidence="16 17">
    <name type="scientific">Nitrosospira lacus</name>
    <dbReference type="NCBI Taxonomy" id="1288494"/>
    <lineage>
        <taxon>Bacteria</taxon>
        <taxon>Pseudomonadati</taxon>
        <taxon>Pseudomonadota</taxon>
        <taxon>Betaproteobacteria</taxon>
        <taxon>Nitrosomonadales</taxon>
        <taxon>Nitrosomonadaceae</taxon>
        <taxon>Nitrosospira</taxon>
    </lineage>
</organism>
<evidence type="ECO:0000256" key="4">
    <source>
        <dbReference type="ARBA" id="ARBA00012140"/>
    </source>
</evidence>
<evidence type="ECO:0000256" key="9">
    <source>
        <dbReference type="ARBA" id="ARBA00022691"/>
    </source>
</evidence>
<accession>A0A1W6SMI2</accession>
<feature type="binding site" evidence="14">
    <location>
        <begin position="251"/>
        <end position="257"/>
    </location>
    <ligand>
        <name>S-adenosyl-L-methionine</name>
        <dbReference type="ChEBI" id="CHEBI:59789"/>
    </ligand>
</feature>
<comment type="similarity">
    <text evidence="3 14">Belongs to the class I-like SAM-binding methyltransferase superfamily. RsmB/NOP family.</text>
</comment>
<dbReference type="InterPro" id="IPR023267">
    <property type="entry name" value="RCMT"/>
</dbReference>
<dbReference type="eggNOG" id="COG0144">
    <property type="taxonomic scope" value="Bacteria"/>
</dbReference>
<evidence type="ECO:0000256" key="2">
    <source>
        <dbReference type="ARBA" id="ARBA00004496"/>
    </source>
</evidence>
<dbReference type="SUPFAM" id="SSF53335">
    <property type="entry name" value="S-adenosyl-L-methionine-dependent methyltransferases"/>
    <property type="match status" value="1"/>
</dbReference>
<dbReference type="Pfam" id="PF01189">
    <property type="entry name" value="Methyltr_RsmB-F"/>
    <property type="match status" value="1"/>
</dbReference>
<dbReference type="PANTHER" id="PTHR22807:SF61">
    <property type="entry name" value="NOL1_NOP2_SUN FAMILY PROTEIN _ ANTITERMINATION NUSB DOMAIN-CONTAINING PROTEIN"/>
    <property type="match status" value="1"/>
</dbReference>
<evidence type="ECO:0000259" key="15">
    <source>
        <dbReference type="PROSITE" id="PS51686"/>
    </source>
</evidence>
<evidence type="ECO:0000256" key="13">
    <source>
        <dbReference type="ARBA" id="ARBA00047283"/>
    </source>
</evidence>
<protein>
    <recommendedName>
        <fullName evidence="4">16S rRNA (cytosine(967)-C(5))-methyltransferase</fullName>
        <ecNumber evidence="4">2.1.1.176</ecNumber>
    </recommendedName>
    <alternativeName>
        <fullName evidence="11">16S rRNA m5C967 methyltransferase</fullName>
    </alternativeName>
    <alternativeName>
        <fullName evidence="12">rRNA (cytosine-C(5)-)-methyltransferase RsmB</fullName>
    </alternativeName>
</protein>
<dbReference type="NCBIfam" id="TIGR00563">
    <property type="entry name" value="rsmB"/>
    <property type="match status" value="1"/>
</dbReference>
<dbReference type="InterPro" id="IPR018314">
    <property type="entry name" value="RsmB/NOL1/NOP2-like_CS"/>
</dbReference>
<keyword evidence="9 14" id="KW-0949">S-adenosyl-L-methionine</keyword>
<feature type="binding site" evidence="14">
    <location>
        <position position="319"/>
    </location>
    <ligand>
        <name>S-adenosyl-L-methionine</name>
        <dbReference type="ChEBI" id="CHEBI:59789"/>
    </ligand>
</feature>
<dbReference type="CDD" id="cd02440">
    <property type="entry name" value="AdoMet_MTases"/>
    <property type="match status" value="1"/>
</dbReference>
<evidence type="ECO:0000256" key="6">
    <source>
        <dbReference type="ARBA" id="ARBA00022552"/>
    </source>
</evidence>
<evidence type="ECO:0000256" key="3">
    <source>
        <dbReference type="ARBA" id="ARBA00007494"/>
    </source>
</evidence>
<dbReference type="GO" id="GO:0005737">
    <property type="term" value="C:cytoplasm"/>
    <property type="evidence" value="ECO:0007669"/>
    <property type="project" value="UniProtKB-SubCell"/>
</dbReference>
<feature type="domain" description="SAM-dependent MTase RsmB/NOP-type" evidence="15">
    <location>
        <begin position="163"/>
        <end position="425"/>
    </location>
</feature>
<feature type="binding site" evidence="14">
    <location>
        <position position="273"/>
    </location>
    <ligand>
        <name>S-adenosyl-L-methionine</name>
        <dbReference type="ChEBI" id="CHEBI:59789"/>
    </ligand>
</feature>
<dbReference type="InterPro" id="IPR004573">
    <property type="entry name" value="rRNA_ssu_MeTfrase_B"/>
</dbReference>
<dbReference type="Gene3D" id="1.10.940.10">
    <property type="entry name" value="NusB-like"/>
    <property type="match status" value="1"/>
</dbReference>
<dbReference type="SUPFAM" id="SSF48013">
    <property type="entry name" value="NusB-like"/>
    <property type="match status" value="1"/>
</dbReference>
<name>A0A1W6SMI2_9PROT</name>
<dbReference type="InterPro" id="IPR001678">
    <property type="entry name" value="MeTrfase_RsmB-F_NOP2_dom"/>
</dbReference>
<comment type="function">
    <text evidence="1">Specifically methylates the cytosine at position 967 (m5C967) of 16S rRNA.</text>
</comment>
<proteinExistence type="inferred from homology"/>
<dbReference type="Gene3D" id="3.40.50.150">
    <property type="entry name" value="Vaccinia Virus protein VP39"/>
    <property type="match status" value="1"/>
</dbReference>
<dbReference type="EC" id="2.1.1.176" evidence="4"/>
<evidence type="ECO:0000256" key="11">
    <source>
        <dbReference type="ARBA" id="ARBA00030399"/>
    </source>
</evidence>
<dbReference type="Gene3D" id="1.10.287.730">
    <property type="entry name" value="Helix hairpin bin"/>
    <property type="match status" value="1"/>
</dbReference>
<gene>
    <name evidence="16" type="ORF">EBAPG3_004065</name>
</gene>
<keyword evidence="17" id="KW-1185">Reference proteome</keyword>
<dbReference type="FunFam" id="3.40.50.150:FF:000022">
    <property type="entry name" value="Ribosomal RNA small subunit methyltransferase B"/>
    <property type="match status" value="1"/>
</dbReference>
<dbReference type="AlphaFoldDB" id="A0A1W6SMI2"/>
<evidence type="ECO:0000313" key="16">
    <source>
        <dbReference type="EMBL" id="ARO87014.1"/>
    </source>
</evidence>
<evidence type="ECO:0000256" key="5">
    <source>
        <dbReference type="ARBA" id="ARBA00022490"/>
    </source>
</evidence>
<keyword evidence="10 14" id="KW-0694">RNA-binding</keyword>
<dbReference type="GO" id="GO:0008649">
    <property type="term" value="F:rRNA methyltransferase activity"/>
    <property type="evidence" value="ECO:0007669"/>
    <property type="project" value="InterPro"/>
</dbReference>
<evidence type="ECO:0000256" key="12">
    <source>
        <dbReference type="ARBA" id="ARBA00031088"/>
    </source>
</evidence>
<evidence type="ECO:0000256" key="10">
    <source>
        <dbReference type="ARBA" id="ARBA00022884"/>
    </source>
</evidence>
<keyword evidence="5" id="KW-0963">Cytoplasm</keyword>
<comment type="catalytic activity">
    <reaction evidence="13">
        <text>cytidine(967) in 16S rRNA + S-adenosyl-L-methionine = 5-methylcytidine(967) in 16S rRNA + S-adenosyl-L-homocysteine + H(+)</text>
        <dbReference type="Rhea" id="RHEA:42748"/>
        <dbReference type="Rhea" id="RHEA-COMP:10219"/>
        <dbReference type="Rhea" id="RHEA-COMP:10220"/>
        <dbReference type="ChEBI" id="CHEBI:15378"/>
        <dbReference type="ChEBI" id="CHEBI:57856"/>
        <dbReference type="ChEBI" id="CHEBI:59789"/>
        <dbReference type="ChEBI" id="CHEBI:74483"/>
        <dbReference type="ChEBI" id="CHEBI:82748"/>
        <dbReference type="EC" id="2.1.1.176"/>
    </reaction>
</comment>
<feature type="active site" description="Nucleophile" evidence="14">
    <location>
        <position position="372"/>
    </location>
</feature>
<sequence length="425" mass="47081">MLKTQCLAAATVGKVLAGASLTEVLQEVWRTHGDLSTQQRGAIQDLSYGVLRFYGQLDRMLGLLLNKPLRDRNICHLLLVGLYQLGYSKASAHAIVDHAVSATYVVSGNKGAQGLVNAILRNFVRQRASLLERAAESEVGRYSHPQWWIDKLHAYYPQSYQAILEAGNQHPPMTLRVNPRKISVAEYENLLDQNGMEARRLWNGALKLVQPITVDSLPGFAQGLVSVQDAGAQLAAPLLDTHDGMRVLDACAAPGGKSAHLLELAEVELTALDKDIARVARIAQNLSRLGLDAHRVIHADAANLAEWWDGKQFDRILADVPCSASGVVCRHPDIKWLRRESDLSQFGQKQGKILDALWQILTRDGKLLYATCSVFAEENKLQVEKFLRHHSDARLLPLSQVDTIDGQLLPNSHHDGFFYALLHKV</sequence>
<dbReference type="PROSITE" id="PS51686">
    <property type="entry name" value="SAM_MT_RSMB_NOP"/>
    <property type="match status" value="1"/>
</dbReference>
<dbReference type="RefSeq" id="WP_004178229.1">
    <property type="nucleotide sequence ID" value="NZ_CP021106.3"/>
</dbReference>
<dbReference type="NCBIfam" id="NF008149">
    <property type="entry name" value="PRK10901.1"/>
    <property type="match status" value="1"/>
</dbReference>
<reference evidence="16 17" key="1">
    <citation type="journal article" date="2015" name="Int. J. Syst. Evol. Microbiol.">
        <title>Nitrosospira lacus sp. nov., a psychrotolerant, ammonia-oxidizing bacterium from sandy lake sediment.</title>
        <authorList>
            <person name="Urakawa H."/>
            <person name="Garcia J.C."/>
            <person name="Nielsen J.L."/>
            <person name="Le V.Q."/>
            <person name="Kozlowski J.A."/>
            <person name="Stein L.Y."/>
            <person name="Lim C.K."/>
            <person name="Pommerening-Roser A."/>
            <person name="Martens-Habbena W."/>
            <person name="Stahl D.A."/>
            <person name="Klotz M.G."/>
        </authorList>
    </citation>
    <scope>NUCLEOTIDE SEQUENCE [LARGE SCALE GENOMIC DNA]</scope>
    <source>
        <strain evidence="16 17">APG3</strain>
    </source>
</reference>
<dbReference type="GO" id="GO:0003723">
    <property type="term" value="F:RNA binding"/>
    <property type="evidence" value="ECO:0007669"/>
    <property type="project" value="UniProtKB-UniRule"/>
</dbReference>
<dbReference type="PANTHER" id="PTHR22807">
    <property type="entry name" value="NOP2 YEAST -RELATED NOL1/NOP2/FMU SUN DOMAIN-CONTAINING"/>
    <property type="match status" value="1"/>
</dbReference>